<evidence type="ECO:0008006" key="11">
    <source>
        <dbReference type="Google" id="ProtNLM"/>
    </source>
</evidence>
<evidence type="ECO:0000313" key="10">
    <source>
        <dbReference type="Proteomes" id="UP000034176"/>
    </source>
</evidence>
<evidence type="ECO:0000256" key="2">
    <source>
        <dbReference type="ARBA" id="ARBA00022475"/>
    </source>
</evidence>
<dbReference type="EMBL" id="LBPN01000001">
    <property type="protein sequence ID" value="KKP59975.1"/>
    <property type="molecule type" value="Genomic_DNA"/>
</dbReference>
<dbReference type="GO" id="GO:0016763">
    <property type="term" value="F:pentosyltransferase activity"/>
    <property type="evidence" value="ECO:0007669"/>
    <property type="project" value="TreeGrafter"/>
</dbReference>
<dbReference type="PANTHER" id="PTHR33908">
    <property type="entry name" value="MANNOSYLTRANSFERASE YKCB-RELATED"/>
    <property type="match status" value="1"/>
</dbReference>
<accession>A0A0G0D9G5</accession>
<proteinExistence type="predicted"/>
<evidence type="ECO:0000256" key="6">
    <source>
        <dbReference type="ARBA" id="ARBA00022989"/>
    </source>
</evidence>
<feature type="transmembrane region" description="Helical" evidence="8">
    <location>
        <begin position="383"/>
        <end position="401"/>
    </location>
</feature>
<reference evidence="9 10" key="1">
    <citation type="journal article" date="2015" name="Nature">
        <title>rRNA introns, odd ribosomes, and small enigmatic genomes across a large radiation of phyla.</title>
        <authorList>
            <person name="Brown C.T."/>
            <person name="Hug L.A."/>
            <person name="Thomas B.C."/>
            <person name="Sharon I."/>
            <person name="Castelle C.J."/>
            <person name="Singh A."/>
            <person name="Wilkins M.J."/>
            <person name="Williams K.H."/>
            <person name="Banfield J.F."/>
        </authorList>
    </citation>
    <scope>NUCLEOTIDE SEQUENCE [LARGE SCALE GENOMIC DNA]</scope>
</reference>
<dbReference type="Proteomes" id="UP000034176">
    <property type="component" value="Unassembled WGS sequence"/>
</dbReference>
<comment type="caution">
    <text evidence="9">The sequence shown here is derived from an EMBL/GenBank/DDBJ whole genome shotgun (WGS) entry which is preliminary data.</text>
</comment>
<feature type="transmembrane region" description="Helical" evidence="8">
    <location>
        <begin position="178"/>
        <end position="195"/>
    </location>
</feature>
<dbReference type="InterPro" id="IPR050297">
    <property type="entry name" value="LipidA_mod_glycosyltrf_83"/>
</dbReference>
<evidence type="ECO:0000256" key="4">
    <source>
        <dbReference type="ARBA" id="ARBA00022679"/>
    </source>
</evidence>
<feature type="transmembrane region" description="Helical" evidence="8">
    <location>
        <begin position="294"/>
        <end position="316"/>
    </location>
</feature>
<sequence length="524" mass="60034">MKFKIWILTGIIILTVFLIFFKLGKIPISLHGDEVGVGYNAYTLLKYGVDEYNKKFPISFRADVTPIIFYVTIPAIALFGLNEFSIRLPSALVGIFTTIIFYIFIKELIKTFLLKNKSSVLNQNFSFSMLALLSTLFISISPWHIQLSRIVHDAAYGLFLQLCGLTLFFKFIRNKSKLLFILSISILSLSVYAYHSPRLTTPLLIILLFWIFRKFISLKQIICALIIVILISVPLITDIISKPFSQSRFAGINLFIGLNPSNFSLIDIIIKFILNYVQQFNPFVLFYDTSNTRYFNVCGTGLFYLTSIPFIIIGLYRISFIPKFRKFIYGWIIISVLPGALTSGPPNAGRIAMLFPTIDFLTAFGITHLISITLNNSKLSLKVVIPLIYTISFINFLNAYFNDSITRFKQQWQYGAKQIAQYTLAQESKYDQIIITDSIKQIYIYILLYGEKNPTVIFSSQNTKRNSYIGYASFGKYEFRKINLNEDLIKSNTLIIGLPEEFPYNRGNLIKDERDIIIAKSISN</sequence>
<comment type="subcellular location">
    <subcellularLocation>
        <location evidence="1">Cell membrane</location>
        <topology evidence="1">Multi-pass membrane protein</topology>
    </subcellularLocation>
</comment>
<feature type="transmembrane region" description="Helical" evidence="8">
    <location>
        <begin position="125"/>
        <end position="144"/>
    </location>
</feature>
<dbReference type="GO" id="GO:0005886">
    <property type="term" value="C:plasma membrane"/>
    <property type="evidence" value="ECO:0007669"/>
    <property type="project" value="UniProtKB-SubCell"/>
</dbReference>
<feature type="transmembrane region" description="Helical" evidence="8">
    <location>
        <begin position="249"/>
        <end position="274"/>
    </location>
</feature>
<keyword evidence="4" id="KW-0808">Transferase</keyword>
<keyword evidence="2" id="KW-1003">Cell membrane</keyword>
<keyword evidence="7 8" id="KW-0472">Membrane</keyword>
<feature type="transmembrane region" description="Helical" evidence="8">
    <location>
        <begin position="88"/>
        <end position="105"/>
    </location>
</feature>
<evidence type="ECO:0000256" key="3">
    <source>
        <dbReference type="ARBA" id="ARBA00022676"/>
    </source>
</evidence>
<evidence type="ECO:0000256" key="8">
    <source>
        <dbReference type="SAM" id="Phobius"/>
    </source>
</evidence>
<feature type="transmembrane region" description="Helical" evidence="8">
    <location>
        <begin position="215"/>
        <end position="237"/>
    </location>
</feature>
<name>A0A0G0D9G5_9BACT</name>
<gene>
    <name evidence="9" type="ORF">UR52_C0001G0055</name>
</gene>
<feature type="transmembrane region" description="Helical" evidence="8">
    <location>
        <begin position="6"/>
        <end position="23"/>
    </location>
</feature>
<feature type="transmembrane region" description="Helical" evidence="8">
    <location>
        <begin position="351"/>
        <end position="371"/>
    </location>
</feature>
<evidence type="ECO:0000313" key="9">
    <source>
        <dbReference type="EMBL" id="KKP59975.1"/>
    </source>
</evidence>
<dbReference type="GO" id="GO:0009103">
    <property type="term" value="P:lipopolysaccharide biosynthetic process"/>
    <property type="evidence" value="ECO:0007669"/>
    <property type="project" value="UniProtKB-ARBA"/>
</dbReference>
<evidence type="ECO:0000256" key="7">
    <source>
        <dbReference type="ARBA" id="ARBA00023136"/>
    </source>
</evidence>
<keyword evidence="6 8" id="KW-1133">Transmembrane helix</keyword>
<evidence type="ECO:0000256" key="5">
    <source>
        <dbReference type="ARBA" id="ARBA00022692"/>
    </source>
</evidence>
<evidence type="ECO:0000256" key="1">
    <source>
        <dbReference type="ARBA" id="ARBA00004651"/>
    </source>
</evidence>
<keyword evidence="5 8" id="KW-0812">Transmembrane</keyword>
<feature type="transmembrane region" description="Helical" evidence="8">
    <location>
        <begin position="150"/>
        <end position="171"/>
    </location>
</feature>
<keyword evidence="3" id="KW-0328">Glycosyltransferase</keyword>
<feature type="transmembrane region" description="Helical" evidence="8">
    <location>
        <begin position="328"/>
        <end position="345"/>
    </location>
</feature>
<feature type="transmembrane region" description="Helical" evidence="8">
    <location>
        <begin position="64"/>
        <end position="82"/>
    </location>
</feature>
<dbReference type="AlphaFoldDB" id="A0A0G0D9G5"/>
<dbReference type="STRING" id="1618434.UR52_C0001G0055"/>
<protein>
    <recommendedName>
        <fullName evidence="11">Glycosyltransferase RgtA/B/C/D-like domain-containing protein</fullName>
    </recommendedName>
</protein>
<dbReference type="PANTHER" id="PTHR33908:SF11">
    <property type="entry name" value="MEMBRANE PROTEIN"/>
    <property type="match status" value="1"/>
</dbReference>
<organism evidence="9 10">
    <name type="scientific">Candidatus Gottesmanbacteria bacterium GW2011_GWA1_34_13</name>
    <dbReference type="NCBI Taxonomy" id="1618434"/>
    <lineage>
        <taxon>Bacteria</taxon>
        <taxon>Candidatus Gottesmaniibacteriota</taxon>
    </lineage>
</organism>